<accession>A0A4U6TBK7</accession>
<evidence type="ECO:0000313" key="1">
    <source>
        <dbReference type="EMBL" id="TKV99437.1"/>
    </source>
</evidence>
<organism evidence="1 2">
    <name type="scientific">Setaria viridis</name>
    <name type="common">Green bristlegrass</name>
    <name type="synonym">Setaria italica subsp. viridis</name>
    <dbReference type="NCBI Taxonomy" id="4556"/>
    <lineage>
        <taxon>Eukaryota</taxon>
        <taxon>Viridiplantae</taxon>
        <taxon>Streptophyta</taxon>
        <taxon>Embryophyta</taxon>
        <taxon>Tracheophyta</taxon>
        <taxon>Spermatophyta</taxon>
        <taxon>Magnoliopsida</taxon>
        <taxon>Liliopsida</taxon>
        <taxon>Poales</taxon>
        <taxon>Poaceae</taxon>
        <taxon>PACMAD clade</taxon>
        <taxon>Panicoideae</taxon>
        <taxon>Panicodae</taxon>
        <taxon>Paniceae</taxon>
        <taxon>Cenchrinae</taxon>
        <taxon>Setaria</taxon>
    </lineage>
</organism>
<evidence type="ECO:0008006" key="3">
    <source>
        <dbReference type="Google" id="ProtNLM"/>
    </source>
</evidence>
<dbReference type="EMBL" id="CM016559">
    <property type="protein sequence ID" value="TKV99437.1"/>
    <property type="molecule type" value="Genomic_DNA"/>
</dbReference>
<keyword evidence="2" id="KW-1185">Reference proteome</keyword>
<dbReference type="Gramene" id="TKV99437">
    <property type="protein sequence ID" value="TKV99437"/>
    <property type="gene ID" value="SEVIR_8G043300v2"/>
</dbReference>
<evidence type="ECO:0000313" key="2">
    <source>
        <dbReference type="Proteomes" id="UP000298652"/>
    </source>
</evidence>
<gene>
    <name evidence="1" type="ORF">SEVIR_8G043300v2</name>
</gene>
<reference evidence="1" key="1">
    <citation type="submission" date="2019-03" db="EMBL/GenBank/DDBJ databases">
        <title>WGS assembly of Setaria viridis.</title>
        <authorList>
            <person name="Huang P."/>
            <person name="Jenkins J."/>
            <person name="Grimwood J."/>
            <person name="Barry K."/>
            <person name="Healey A."/>
            <person name="Mamidi S."/>
            <person name="Sreedasyam A."/>
            <person name="Shu S."/>
            <person name="Feldman M."/>
            <person name="Wu J."/>
            <person name="Yu Y."/>
            <person name="Chen C."/>
            <person name="Johnson J."/>
            <person name="Rokhsar D."/>
            <person name="Baxter I."/>
            <person name="Schmutz J."/>
            <person name="Brutnell T."/>
            <person name="Kellogg E."/>
        </authorList>
    </citation>
    <scope>NUCLEOTIDE SEQUENCE [LARGE SCALE GENOMIC DNA]</scope>
</reference>
<dbReference type="Proteomes" id="UP000298652">
    <property type="component" value="Chromosome 8"/>
</dbReference>
<dbReference type="AlphaFoldDB" id="A0A4U6TBK7"/>
<protein>
    <recommendedName>
        <fullName evidence="3">Reverse transcriptase zinc-binding domain-containing protein</fullName>
    </recommendedName>
</protein>
<proteinExistence type="predicted"/>
<sequence>MQDLLPVYQGLTCSVVSNGVDTSFWHDRWLSAGRLSDVFPLLLSHAANKIVTVAQVVMGGLDSHLTARLSPRQLQSSSRNLCQAQDCSRLNPFQFC</sequence>
<name>A0A4U6TBK7_SETVI</name>